<dbReference type="SUPFAM" id="SSF52317">
    <property type="entry name" value="Class I glutamine amidotransferase-like"/>
    <property type="match status" value="1"/>
</dbReference>
<protein>
    <recommendedName>
        <fullName evidence="3">ThuA-like domain-containing protein</fullName>
    </recommendedName>
</protein>
<reference evidence="4 5" key="1">
    <citation type="submission" date="2016-08" db="EMBL/GenBank/DDBJ databases">
        <authorList>
            <person name="Seilhamer J.J."/>
        </authorList>
    </citation>
    <scope>NUCLEOTIDE SEQUENCE [LARGE SCALE GENOMIC DNA]</scope>
    <source>
        <strain evidence="4 5">KCTC 42603</strain>
    </source>
</reference>
<feature type="chain" id="PRO_5009209581" description="ThuA-like domain-containing protein" evidence="2">
    <location>
        <begin position="21"/>
        <end position="386"/>
    </location>
</feature>
<evidence type="ECO:0000313" key="4">
    <source>
        <dbReference type="EMBL" id="OFC70401.1"/>
    </source>
</evidence>
<organism evidence="4 5">
    <name type="scientific">Alteromonas confluentis</name>
    <dbReference type="NCBI Taxonomy" id="1656094"/>
    <lineage>
        <taxon>Bacteria</taxon>
        <taxon>Pseudomonadati</taxon>
        <taxon>Pseudomonadota</taxon>
        <taxon>Gammaproteobacteria</taxon>
        <taxon>Alteromonadales</taxon>
        <taxon>Alteromonadaceae</taxon>
        <taxon>Alteromonas/Salinimonas group</taxon>
        <taxon>Alteromonas</taxon>
    </lineage>
</organism>
<feature type="region of interest" description="Disordered" evidence="1">
    <location>
        <begin position="367"/>
        <end position="386"/>
    </location>
</feature>
<dbReference type="Proteomes" id="UP000175691">
    <property type="component" value="Unassembled WGS sequence"/>
</dbReference>
<dbReference type="STRING" id="1656094.BFC18_14655"/>
<evidence type="ECO:0000256" key="2">
    <source>
        <dbReference type="SAM" id="SignalP"/>
    </source>
</evidence>
<dbReference type="Pfam" id="PF06283">
    <property type="entry name" value="ThuA"/>
    <property type="match status" value="1"/>
</dbReference>
<dbReference type="AlphaFoldDB" id="A0A1E7ZAC2"/>
<dbReference type="RefSeq" id="WP_070126045.1">
    <property type="nucleotide sequence ID" value="NZ_MDHN01000029.1"/>
</dbReference>
<feature type="domain" description="ThuA-like" evidence="3">
    <location>
        <begin position="140"/>
        <end position="364"/>
    </location>
</feature>
<sequence length="386" mass="42361">MKHLVPFICILFLCVSPSYAAQDVSLDDCPAARAHYTLDMPLSDVVRNKVLLTELAAISPITAKKFAQPFGDFPLDERFGNIISPAFLFQQHIIHVDEKTKSEITRLLESTLMTDAAKTASCARYDNIRPDIPAAENSKRILVFGKVNGFVHSEAITASVPAFKELAAKNSMDIFFTDKAGVFNADDLSQFNVIVWNNISGDALTFSQRDALKAFIESGGGFVAVHGAGGDLQYFWDWYADELISARFSGHPMSPQFQPARLITESNNPVLTKDLPASFEMSEEWYSFEQSPRSKDVQVIVTIDESSYEPLGFGGQSLAMGDHPIVWAKCAGQGRVFYTAIGHRAESFSDAYAIRLLENGLIWASSGKESGQCTDDLATNNAGGEK</sequence>
<dbReference type="PANTHER" id="PTHR40469:SF2">
    <property type="entry name" value="GALACTOSE-BINDING DOMAIN-LIKE SUPERFAMILY PROTEIN"/>
    <property type="match status" value="1"/>
</dbReference>
<name>A0A1E7ZAC2_9ALTE</name>
<feature type="signal peptide" evidence="2">
    <location>
        <begin position="1"/>
        <end position="20"/>
    </location>
</feature>
<gene>
    <name evidence="4" type="ORF">BFC18_14655</name>
</gene>
<comment type="caution">
    <text evidence="4">The sequence shown here is derived from an EMBL/GenBank/DDBJ whole genome shotgun (WGS) entry which is preliminary data.</text>
</comment>
<dbReference type="OrthoDB" id="338827at2"/>
<accession>A0A1E7ZAC2</accession>
<dbReference type="InterPro" id="IPR029010">
    <property type="entry name" value="ThuA-like"/>
</dbReference>
<keyword evidence="2" id="KW-0732">Signal</keyword>
<keyword evidence="5" id="KW-1185">Reference proteome</keyword>
<dbReference type="EMBL" id="MDHN01000029">
    <property type="protein sequence ID" value="OFC70401.1"/>
    <property type="molecule type" value="Genomic_DNA"/>
</dbReference>
<dbReference type="InterPro" id="IPR029062">
    <property type="entry name" value="Class_I_gatase-like"/>
</dbReference>
<dbReference type="PANTHER" id="PTHR40469">
    <property type="entry name" value="SECRETED GLYCOSYL HYDROLASE"/>
    <property type="match status" value="1"/>
</dbReference>
<evidence type="ECO:0000256" key="1">
    <source>
        <dbReference type="SAM" id="MobiDB-lite"/>
    </source>
</evidence>
<evidence type="ECO:0000313" key="5">
    <source>
        <dbReference type="Proteomes" id="UP000175691"/>
    </source>
</evidence>
<dbReference type="Gene3D" id="3.40.50.880">
    <property type="match status" value="1"/>
</dbReference>
<evidence type="ECO:0000259" key="3">
    <source>
        <dbReference type="Pfam" id="PF06283"/>
    </source>
</evidence>
<proteinExistence type="predicted"/>